<evidence type="ECO:0000313" key="3">
    <source>
        <dbReference type="Proteomes" id="UP000240904"/>
    </source>
</evidence>
<dbReference type="RefSeq" id="WP_107282063.1">
    <property type="nucleotide sequence ID" value="NZ_PYMC01000002.1"/>
</dbReference>
<evidence type="ECO:0000256" key="1">
    <source>
        <dbReference type="SAM" id="SignalP"/>
    </source>
</evidence>
<gene>
    <name evidence="2" type="ORF">C9I89_03970</name>
</gene>
<comment type="caution">
    <text evidence="2">The sequence shown here is derived from an EMBL/GenBank/DDBJ whole genome shotgun (WGS) entry which is preliminary data.</text>
</comment>
<dbReference type="OrthoDB" id="5815092at2"/>
<dbReference type="EMBL" id="PYMC01000002">
    <property type="protein sequence ID" value="PSW06699.1"/>
    <property type="molecule type" value="Genomic_DNA"/>
</dbReference>
<proteinExistence type="predicted"/>
<dbReference type="Proteomes" id="UP000240904">
    <property type="component" value="Unassembled WGS sequence"/>
</dbReference>
<organism evidence="2 3">
    <name type="scientific">Photobacterium lipolyticum</name>
    <dbReference type="NCBI Taxonomy" id="266810"/>
    <lineage>
        <taxon>Bacteria</taxon>
        <taxon>Pseudomonadati</taxon>
        <taxon>Pseudomonadota</taxon>
        <taxon>Gammaproteobacteria</taxon>
        <taxon>Vibrionales</taxon>
        <taxon>Vibrionaceae</taxon>
        <taxon>Photobacterium</taxon>
    </lineage>
</organism>
<feature type="chain" id="PRO_5015750228" description="Secreted protein" evidence="1">
    <location>
        <begin position="19"/>
        <end position="149"/>
    </location>
</feature>
<keyword evidence="1" id="KW-0732">Signal</keyword>
<evidence type="ECO:0000313" key="2">
    <source>
        <dbReference type="EMBL" id="PSW06699.1"/>
    </source>
</evidence>
<sequence>MKIALAILLAFAAVPASASDFRVTIPLASKHFFCANDQCVKLNESNLGIGAEYAGYGVISFKNSYSRQSIAVYKAFEYDVNPYLGFGIRLGGATGYKEESGMDVVPLAQPYLKVLPMTQFSLNLGIVPVGLIDAKNYNAVVTLDSQIRF</sequence>
<name>A0A2T3N2V1_9GAMM</name>
<dbReference type="AlphaFoldDB" id="A0A2T3N2V1"/>
<protein>
    <recommendedName>
        <fullName evidence="4">Secreted protein</fullName>
    </recommendedName>
</protein>
<reference evidence="2 3" key="1">
    <citation type="submission" date="2018-03" db="EMBL/GenBank/DDBJ databases">
        <title>Whole genome sequencing of Histamine producing bacteria.</title>
        <authorList>
            <person name="Butler K."/>
        </authorList>
    </citation>
    <scope>NUCLEOTIDE SEQUENCE [LARGE SCALE GENOMIC DNA]</scope>
    <source>
        <strain evidence="2 3">DSM 16190</strain>
    </source>
</reference>
<accession>A0A2T3N2V1</accession>
<dbReference type="Gene3D" id="2.40.160.20">
    <property type="match status" value="1"/>
</dbReference>
<feature type="signal peptide" evidence="1">
    <location>
        <begin position="1"/>
        <end position="18"/>
    </location>
</feature>
<evidence type="ECO:0008006" key="4">
    <source>
        <dbReference type="Google" id="ProtNLM"/>
    </source>
</evidence>
<keyword evidence="3" id="KW-1185">Reference proteome</keyword>